<evidence type="ECO:0000313" key="2">
    <source>
        <dbReference type="Proteomes" id="UP001152795"/>
    </source>
</evidence>
<proteinExistence type="predicted"/>
<comment type="caution">
    <text evidence="1">The sequence shown here is derived from an EMBL/GenBank/DDBJ whole genome shotgun (WGS) entry which is preliminary data.</text>
</comment>
<gene>
    <name evidence="1" type="ORF">PACLA_8A077370</name>
</gene>
<sequence length="134" mass="15104">MALIDAKYRFIWANAGFPGNSHDSVILQATELWQKITSGETIPLISKKIGQSDVPPLIVACVILHNICIDKGDALSPQLNLTVDPTSQKQRDRDTVRKLLQMRNCPKVKNTSRKANAICDDIMEYLWSERKNVQ</sequence>
<dbReference type="AlphaFoldDB" id="A0A7D9DDR4"/>
<protein>
    <submittedName>
        <fullName evidence="1">Uncharacterized protein</fullName>
    </submittedName>
</protein>
<accession>A0A7D9DDR4</accession>
<dbReference type="OrthoDB" id="6627079at2759"/>
<name>A0A7D9DDR4_PARCT</name>
<reference evidence="1" key="1">
    <citation type="submission" date="2020-04" db="EMBL/GenBank/DDBJ databases">
        <authorList>
            <person name="Alioto T."/>
            <person name="Alioto T."/>
            <person name="Gomez Garrido J."/>
        </authorList>
    </citation>
    <scope>NUCLEOTIDE SEQUENCE</scope>
    <source>
        <strain evidence="1">A484AB</strain>
    </source>
</reference>
<evidence type="ECO:0000313" key="1">
    <source>
        <dbReference type="EMBL" id="CAB3983349.1"/>
    </source>
</evidence>
<keyword evidence="2" id="KW-1185">Reference proteome</keyword>
<organism evidence="1 2">
    <name type="scientific">Paramuricea clavata</name>
    <name type="common">Red gorgonian</name>
    <name type="synonym">Violescent sea-whip</name>
    <dbReference type="NCBI Taxonomy" id="317549"/>
    <lineage>
        <taxon>Eukaryota</taxon>
        <taxon>Metazoa</taxon>
        <taxon>Cnidaria</taxon>
        <taxon>Anthozoa</taxon>
        <taxon>Octocorallia</taxon>
        <taxon>Malacalcyonacea</taxon>
        <taxon>Plexauridae</taxon>
        <taxon>Paramuricea</taxon>
    </lineage>
</organism>
<dbReference type="EMBL" id="CACRXK020000603">
    <property type="protein sequence ID" value="CAB3983349.1"/>
    <property type="molecule type" value="Genomic_DNA"/>
</dbReference>
<dbReference type="Proteomes" id="UP001152795">
    <property type="component" value="Unassembled WGS sequence"/>
</dbReference>